<organism evidence="1 2">
    <name type="scientific">Mycena venus</name>
    <dbReference type="NCBI Taxonomy" id="2733690"/>
    <lineage>
        <taxon>Eukaryota</taxon>
        <taxon>Fungi</taxon>
        <taxon>Dikarya</taxon>
        <taxon>Basidiomycota</taxon>
        <taxon>Agaricomycotina</taxon>
        <taxon>Agaricomycetes</taxon>
        <taxon>Agaricomycetidae</taxon>
        <taxon>Agaricales</taxon>
        <taxon>Marasmiineae</taxon>
        <taxon>Mycenaceae</taxon>
        <taxon>Mycena</taxon>
    </lineage>
</organism>
<evidence type="ECO:0000313" key="2">
    <source>
        <dbReference type="Proteomes" id="UP000620124"/>
    </source>
</evidence>
<accession>A0A8H6YK97</accession>
<protein>
    <submittedName>
        <fullName evidence="1">Uncharacterized protein</fullName>
    </submittedName>
</protein>
<proteinExistence type="predicted"/>
<comment type="caution">
    <text evidence="1">The sequence shown here is derived from an EMBL/GenBank/DDBJ whole genome shotgun (WGS) entry which is preliminary data.</text>
</comment>
<gene>
    <name evidence="1" type="ORF">MVEN_00707700</name>
</gene>
<evidence type="ECO:0000313" key="1">
    <source>
        <dbReference type="EMBL" id="KAF7359824.1"/>
    </source>
</evidence>
<name>A0A8H6YK97_9AGAR</name>
<dbReference type="EMBL" id="JACAZI010000005">
    <property type="protein sequence ID" value="KAF7359824.1"/>
    <property type="molecule type" value="Genomic_DNA"/>
</dbReference>
<dbReference type="Proteomes" id="UP000620124">
    <property type="component" value="Unassembled WGS sequence"/>
</dbReference>
<keyword evidence="2" id="KW-1185">Reference proteome</keyword>
<reference evidence="1" key="1">
    <citation type="submission" date="2020-05" db="EMBL/GenBank/DDBJ databases">
        <title>Mycena genomes resolve the evolution of fungal bioluminescence.</title>
        <authorList>
            <person name="Tsai I.J."/>
        </authorList>
    </citation>
    <scope>NUCLEOTIDE SEQUENCE</scope>
    <source>
        <strain evidence="1">CCC161011</strain>
    </source>
</reference>
<sequence length="163" mass="18077">MPAFIQCIPRSLPPSDYPYTHYFSLAGFFCLFDPLFFSPSTLLANEGISVQDLQLKSTSKPGLDIYCHFTASCAAGTVAIACGRARGLYPSFHSISSHVEILSSQSRIMNVYTIHLDVAMPSGSTRIRFLTLLLIDAIWLDFDPARDYHPSNHSTNISHTVNM</sequence>
<dbReference type="AlphaFoldDB" id="A0A8H6YK97"/>